<feature type="domain" description="Golvesin/Xly CBD-like" evidence="7">
    <location>
        <begin position="44"/>
        <end position="173"/>
    </location>
</feature>
<dbReference type="InterPro" id="IPR059100">
    <property type="entry name" value="TSP3_bac"/>
</dbReference>
<dbReference type="PANTHER" id="PTHR42970">
    <property type="entry name" value="PECTATE LYASE C-RELATED"/>
    <property type="match status" value="1"/>
</dbReference>
<sequence>MFKAGLVISVMGGALIVSGCATRPADEPLDDLDPTAAGPGAGEIIVDNEDASFFIDGPWVTSTSTGGYLGDSYHVIARGTGENSAVWNLETIATYDIYARWTAYSNRASNAEYLIHYIDDTRSSAIDVVTVNQRTDGGQWVKLGTYRLSSLTGRVELTDAANGYVVADAIRFVPVEAVETVDTDGDGMGDAFEQQYGLNVNDPSDALEDLDGDGLTNLEEHDLGTDPTFWDTDGDGIGDSYEVSYGLDPLVDDASLDADGDGFTNLEEFDAGSGANDAASVPGAGPLITWNAPIERLDGSQLDAGAIAYYEVEYRPIMEEAGVIVDDASGYFEMVGASIAPSSHTPGYLGEGYHPIPEGAGNVYARWNFFELQPGITYQVESRWSAARNRSTNAKYRVRFAGDAGEQIVEGAPVDQTQNGGQWVEVAEFTPTDGNAAVELPSSPDGYVIADAVRLTPDPEALSAVLSVEPVNPTPGSEQSIRLEQELQGGQWVFRVRAVDEKGVASEYSEPLSVSFP</sequence>
<evidence type="ECO:0000313" key="8">
    <source>
        <dbReference type="EMBL" id="MFC4258498.1"/>
    </source>
</evidence>
<name>A0ABV8QFG1_9GAMM</name>
<accession>A0ABV8QFG1</accession>
<proteinExistence type="predicted"/>
<evidence type="ECO:0000256" key="4">
    <source>
        <dbReference type="ARBA" id="ARBA00022729"/>
    </source>
</evidence>
<dbReference type="Pfam" id="PF25275">
    <property type="entry name" value="Golvesin_C"/>
    <property type="match status" value="2"/>
</dbReference>
<comment type="subcellular location">
    <subcellularLocation>
        <location evidence="1">Secreted</location>
    </subcellularLocation>
</comment>
<evidence type="ECO:0000256" key="3">
    <source>
        <dbReference type="ARBA" id="ARBA00022723"/>
    </source>
</evidence>
<evidence type="ECO:0000256" key="1">
    <source>
        <dbReference type="ARBA" id="ARBA00004613"/>
    </source>
</evidence>
<dbReference type="RefSeq" id="WP_379886020.1">
    <property type="nucleotide sequence ID" value="NZ_JBHSDI010000008.1"/>
</dbReference>
<dbReference type="PROSITE" id="PS51257">
    <property type="entry name" value="PROKAR_LIPOPROTEIN"/>
    <property type="match status" value="1"/>
</dbReference>
<keyword evidence="2" id="KW-0964">Secreted</keyword>
<keyword evidence="3" id="KW-0479">Metal-binding</keyword>
<dbReference type="EMBL" id="JBHSDI010000008">
    <property type="protein sequence ID" value="MFC4258498.1"/>
    <property type="molecule type" value="Genomic_DNA"/>
</dbReference>
<keyword evidence="4" id="KW-0732">Signal</keyword>
<dbReference type="InterPro" id="IPR033803">
    <property type="entry name" value="CBD-like_Golvesin-Xly"/>
</dbReference>
<keyword evidence="9" id="KW-1185">Reference proteome</keyword>
<evidence type="ECO:0000256" key="2">
    <source>
        <dbReference type="ARBA" id="ARBA00022525"/>
    </source>
</evidence>
<dbReference type="InterPro" id="IPR052063">
    <property type="entry name" value="Polysaccharide_Lyase_1"/>
</dbReference>
<evidence type="ECO:0000256" key="5">
    <source>
        <dbReference type="ARBA" id="ARBA00022837"/>
    </source>
</evidence>
<organism evidence="8 9">
    <name type="scientific">Marinobacter lacisalsi</name>
    <dbReference type="NCBI Taxonomy" id="475979"/>
    <lineage>
        <taxon>Bacteria</taxon>
        <taxon>Pseudomonadati</taxon>
        <taxon>Pseudomonadota</taxon>
        <taxon>Gammaproteobacteria</taxon>
        <taxon>Pseudomonadales</taxon>
        <taxon>Marinobacteraceae</taxon>
        <taxon>Marinobacter</taxon>
    </lineage>
</organism>
<reference evidence="9" key="1">
    <citation type="journal article" date="2019" name="Int. J. Syst. Evol. Microbiol.">
        <title>The Global Catalogue of Microorganisms (GCM) 10K type strain sequencing project: providing services to taxonomists for standard genome sequencing and annotation.</title>
        <authorList>
            <consortium name="The Broad Institute Genomics Platform"/>
            <consortium name="The Broad Institute Genome Sequencing Center for Infectious Disease"/>
            <person name="Wu L."/>
            <person name="Ma J."/>
        </authorList>
    </citation>
    <scope>NUCLEOTIDE SEQUENCE [LARGE SCALE GENOMIC DNA]</scope>
    <source>
        <strain evidence="9">CECT 7297</strain>
    </source>
</reference>
<gene>
    <name evidence="8" type="ORF">ACFOZ5_05535</name>
</gene>
<dbReference type="PANTHER" id="PTHR42970:SF1">
    <property type="entry name" value="PECTATE LYASE C-RELATED"/>
    <property type="match status" value="1"/>
</dbReference>
<dbReference type="SUPFAM" id="SSF103647">
    <property type="entry name" value="TSP type-3 repeat"/>
    <property type="match status" value="1"/>
</dbReference>
<protein>
    <recommendedName>
        <fullName evidence="7">Golvesin/Xly CBD-like domain-containing protein</fullName>
    </recommendedName>
</protein>
<dbReference type="Proteomes" id="UP001595798">
    <property type="component" value="Unassembled WGS sequence"/>
</dbReference>
<evidence type="ECO:0000256" key="6">
    <source>
        <dbReference type="ARBA" id="ARBA00023180"/>
    </source>
</evidence>
<dbReference type="InterPro" id="IPR028974">
    <property type="entry name" value="TSP_type-3_rpt"/>
</dbReference>
<dbReference type="Pfam" id="PF18884">
    <property type="entry name" value="TSP3_bac"/>
    <property type="match status" value="3"/>
</dbReference>
<keyword evidence="5" id="KW-0106">Calcium</keyword>
<feature type="domain" description="Golvesin/Xly CBD-like" evidence="7">
    <location>
        <begin position="323"/>
        <end position="456"/>
    </location>
</feature>
<evidence type="ECO:0000259" key="7">
    <source>
        <dbReference type="Pfam" id="PF25275"/>
    </source>
</evidence>
<comment type="caution">
    <text evidence="8">The sequence shown here is derived from an EMBL/GenBank/DDBJ whole genome shotgun (WGS) entry which is preliminary data.</text>
</comment>
<evidence type="ECO:0000313" key="9">
    <source>
        <dbReference type="Proteomes" id="UP001595798"/>
    </source>
</evidence>
<keyword evidence="6" id="KW-0325">Glycoprotein</keyword>